<proteinExistence type="predicted"/>
<dbReference type="EMBL" id="JARQWQ010000025">
    <property type="protein sequence ID" value="KAK2563443.1"/>
    <property type="molecule type" value="Genomic_DNA"/>
</dbReference>
<organism evidence="1 2">
    <name type="scientific">Acropora cervicornis</name>
    <name type="common">Staghorn coral</name>
    <dbReference type="NCBI Taxonomy" id="6130"/>
    <lineage>
        <taxon>Eukaryota</taxon>
        <taxon>Metazoa</taxon>
        <taxon>Cnidaria</taxon>
        <taxon>Anthozoa</taxon>
        <taxon>Hexacorallia</taxon>
        <taxon>Scleractinia</taxon>
        <taxon>Astrocoeniina</taxon>
        <taxon>Acroporidae</taxon>
        <taxon>Acropora</taxon>
    </lineage>
</organism>
<protein>
    <submittedName>
        <fullName evidence="1">Uncharacterized protein</fullName>
    </submittedName>
</protein>
<evidence type="ECO:0000313" key="2">
    <source>
        <dbReference type="Proteomes" id="UP001249851"/>
    </source>
</evidence>
<name>A0AAD9QLD0_ACRCE</name>
<comment type="caution">
    <text evidence="1">The sequence shown here is derived from an EMBL/GenBank/DDBJ whole genome shotgun (WGS) entry which is preliminary data.</text>
</comment>
<reference evidence="1" key="1">
    <citation type="journal article" date="2023" name="G3 (Bethesda)">
        <title>Whole genome assembly and annotation of the endangered Caribbean coral Acropora cervicornis.</title>
        <authorList>
            <person name="Selwyn J.D."/>
            <person name="Vollmer S.V."/>
        </authorList>
    </citation>
    <scope>NUCLEOTIDE SEQUENCE</scope>
    <source>
        <strain evidence="1">K2</strain>
    </source>
</reference>
<dbReference type="Proteomes" id="UP001249851">
    <property type="component" value="Unassembled WGS sequence"/>
</dbReference>
<reference evidence="1" key="2">
    <citation type="journal article" date="2023" name="Science">
        <title>Genomic signatures of disease resistance in endangered staghorn corals.</title>
        <authorList>
            <person name="Vollmer S.V."/>
            <person name="Selwyn J.D."/>
            <person name="Despard B.A."/>
            <person name="Roesel C.L."/>
        </authorList>
    </citation>
    <scope>NUCLEOTIDE SEQUENCE</scope>
    <source>
        <strain evidence="1">K2</strain>
    </source>
</reference>
<evidence type="ECO:0000313" key="1">
    <source>
        <dbReference type="EMBL" id="KAK2563443.1"/>
    </source>
</evidence>
<keyword evidence="2" id="KW-1185">Reference proteome</keyword>
<gene>
    <name evidence="1" type="ORF">P5673_013146</name>
</gene>
<accession>A0AAD9QLD0</accession>
<sequence length="107" mass="12073">MNESHRIVVAEFVLEDVKTQAASIDIPDHSPHLKDYNYIDDLGSVDDRADKQHNTIFPTLKNERRKRKLVSFASTNLAEFSGQKVAPASYRSQALFLVNKSLSLAKN</sequence>
<dbReference type="AlphaFoldDB" id="A0AAD9QLD0"/>